<dbReference type="Proteomes" id="UP001205740">
    <property type="component" value="Unassembled WGS sequence"/>
</dbReference>
<comment type="caution">
    <text evidence="1">The sequence shown here is derived from an EMBL/GenBank/DDBJ whole genome shotgun (WGS) entry which is preliminary data.</text>
</comment>
<sequence length="155" mass="17325">MDDLVEFEAVLRQMVWGRNEYVVIRLPRELEAAAREMNTRRLAGWLDDLAVNVGINKADQDVMDGAFVYIGSSMQRRLRAEAGDLVRCQLRPVDPDLVPIDDDVLEALEASGTVAAFDRRTPAQRRRALAHIDGAAAAATRERRIRALVAELGDR</sequence>
<evidence type="ECO:0000313" key="1">
    <source>
        <dbReference type="EMBL" id="MCP2161180.1"/>
    </source>
</evidence>
<evidence type="ECO:0000313" key="2">
    <source>
        <dbReference type="Proteomes" id="UP001205740"/>
    </source>
</evidence>
<proteinExistence type="predicted"/>
<name>A0ABT1H1Q9_9NOCA</name>
<dbReference type="EMBL" id="JAMTCG010000004">
    <property type="protein sequence ID" value="MCP2161180.1"/>
    <property type="molecule type" value="Genomic_DNA"/>
</dbReference>
<keyword evidence="2" id="KW-1185">Reference proteome</keyword>
<organism evidence="1 2">
    <name type="scientific">Williamsia serinedens</name>
    <dbReference type="NCBI Taxonomy" id="391736"/>
    <lineage>
        <taxon>Bacteria</taxon>
        <taxon>Bacillati</taxon>
        <taxon>Actinomycetota</taxon>
        <taxon>Actinomycetes</taxon>
        <taxon>Mycobacteriales</taxon>
        <taxon>Nocardiaceae</taxon>
        <taxon>Williamsia</taxon>
    </lineage>
</organism>
<protein>
    <submittedName>
        <fullName evidence="1">Bacteriocin-protection, YdeI or OmpD-Associated</fullName>
    </submittedName>
</protein>
<accession>A0ABT1H1Q9</accession>
<gene>
    <name evidence="1" type="ORF">LX12_002375</name>
</gene>
<reference evidence="1 2" key="1">
    <citation type="submission" date="2022-06" db="EMBL/GenBank/DDBJ databases">
        <title>Genomic Encyclopedia of Archaeal and Bacterial Type Strains, Phase II (KMG-II): from individual species to whole genera.</title>
        <authorList>
            <person name="Goeker M."/>
        </authorList>
    </citation>
    <scope>NUCLEOTIDE SEQUENCE [LARGE SCALE GENOMIC DNA]</scope>
    <source>
        <strain evidence="1 2">DSM 45037</strain>
    </source>
</reference>
<dbReference type="Pfam" id="PF13376">
    <property type="entry name" value="OmdA"/>
    <property type="match status" value="1"/>
</dbReference>
<dbReference type="RefSeq" id="WP_253654761.1">
    <property type="nucleotide sequence ID" value="NZ_BAAAOE010000002.1"/>
</dbReference>